<sequence length="284" mass="30758">MPTPLSDLIALASDPTVKTADLLRKALVVARRLKQPEWATWIGYELQGYPDEVELPPYRQMRCELMARDSARRLIPIQFDDPQVAYLYTWCRCGQPVGPLEEAVIPGKPLSFCFAADVAVEMMQALRISRVPERVLGVNQVRGLIDAVRDKLLSWALDLAEAGIEEDKMPSPPQPLAPVTFHIEGGFHGGQVMVSSPGGQQQLTVTGEQKAAGPSGLAQGSTDAPRQPADLDTWQREQDSLKPHVATAKRKWPLIVVLAGSSLLAVLQGAGGGVLKWLASLSGG</sequence>
<protein>
    <recommendedName>
        <fullName evidence="2">AbiTii domain-containing protein</fullName>
    </recommendedName>
</protein>
<feature type="region of interest" description="Disordered" evidence="1">
    <location>
        <begin position="197"/>
        <end position="229"/>
    </location>
</feature>
<dbReference type="EMBL" id="JAOCIZ010000107">
    <property type="protein sequence ID" value="MDH1507269.1"/>
    <property type="molecule type" value="Genomic_DNA"/>
</dbReference>
<evidence type="ECO:0000313" key="4">
    <source>
        <dbReference type="Proteomes" id="UP001161704"/>
    </source>
</evidence>
<feature type="domain" description="AbiTii" evidence="2">
    <location>
        <begin position="6"/>
        <end position="173"/>
    </location>
</feature>
<dbReference type="RefSeq" id="WP_158656479.1">
    <property type="nucleotide sequence ID" value="NZ_CAWOMG010000199.1"/>
</dbReference>
<organism evidence="3 4">
    <name type="scientific">Aeromonas caviae</name>
    <name type="common">Aeromonas punctata</name>
    <dbReference type="NCBI Taxonomy" id="648"/>
    <lineage>
        <taxon>Bacteria</taxon>
        <taxon>Pseudomonadati</taxon>
        <taxon>Pseudomonadota</taxon>
        <taxon>Gammaproteobacteria</taxon>
        <taxon>Aeromonadales</taxon>
        <taxon>Aeromonadaceae</taxon>
        <taxon>Aeromonas</taxon>
    </lineage>
</organism>
<feature type="compositionally biased region" description="Polar residues" evidence="1">
    <location>
        <begin position="197"/>
        <end position="207"/>
    </location>
</feature>
<evidence type="ECO:0000313" key="3">
    <source>
        <dbReference type="EMBL" id="MDH1507269.1"/>
    </source>
</evidence>
<comment type="caution">
    <text evidence="3">The sequence shown here is derived from an EMBL/GenBank/DDBJ whole genome shotgun (WGS) entry which is preliminary data.</text>
</comment>
<dbReference type="InterPro" id="IPR041304">
    <property type="entry name" value="AbiTii"/>
</dbReference>
<gene>
    <name evidence="3" type="ORF">N5I20_19665</name>
</gene>
<accession>A0AA42RC34</accession>
<dbReference type="Proteomes" id="UP001161704">
    <property type="component" value="Unassembled WGS sequence"/>
</dbReference>
<proteinExistence type="predicted"/>
<evidence type="ECO:0000259" key="2">
    <source>
        <dbReference type="Pfam" id="PF18864"/>
    </source>
</evidence>
<dbReference type="Pfam" id="PF18864">
    <property type="entry name" value="AbiTii"/>
    <property type="match status" value="1"/>
</dbReference>
<name>A0AA42RC34_AERCA</name>
<reference evidence="3" key="1">
    <citation type="submission" date="2022-09" db="EMBL/GenBank/DDBJ databases">
        <title>Intensive care unit water sources are persistently colonized with multi-drug resistant bacteria and are the site of extensive horizontal gene transfer of antibiotic resistance genes.</title>
        <authorList>
            <person name="Diorio-Toth L."/>
        </authorList>
    </citation>
    <scope>NUCLEOTIDE SEQUENCE</scope>
    <source>
        <strain evidence="3">GD03710</strain>
    </source>
</reference>
<dbReference type="AlphaFoldDB" id="A0AA42RC34"/>
<evidence type="ECO:0000256" key="1">
    <source>
        <dbReference type="SAM" id="MobiDB-lite"/>
    </source>
</evidence>